<name>W6PWB0_PENRF</name>
<dbReference type="AlphaFoldDB" id="W6PWB0"/>
<gene>
    <name evidence="1" type="ORF">PROQFM164_S01g000038</name>
</gene>
<accession>W6PWB0</accession>
<organism evidence="1 2">
    <name type="scientific">Penicillium roqueforti (strain FM164)</name>
    <dbReference type="NCBI Taxonomy" id="1365484"/>
    <lineage>
        <taxon>Eukaryota</taxon>
        <taxon>Fungi</taxon>
        <taxon>Dikarya</taxon>
        <taxon>Ascomycota</taxon>
        <taxon>Pezizomycotina</taxon>
        <taxon>Eurotiomycetes</taxon>
        <taxon>Eurotiomycetidae</taxon>
        <taxon>Eurotiales</taxon>
        <taxon>Aspergillaceae</taxon>
        <taxon>Penicillium</taxon>
    </lineage>
</organism>
<keyword evidence="2" id="KW-1185">Reference proteome</keyword>
<reference evidence="1" key="1">
    <citation type="journal article" date="2014" name="Nat. Commun.">
        <title>Multiple recent horizontal transfers of a large genomic region in cheese making fungi.</title>
        <authorList>
            <person name="Cheeseman K."/>
            <person name="Ropars J."/>
            <person name="Renault P."/>
            <person name="Dupont J."/>
            <person name="Gouzy J."/>
            <person name="Branca A."/>
            <person name="Abraham A.L."/>
            <person name="Ceppi M."/>
            <person name="Conseiller E."/>
            <person name="Debuchy R."/>
            <person name="Malagnac F."/>
            <person name="Goarin A."/>
            <person name="Silar P."/>
            <person name="Lacoste S."/>
            <person name="Sallet E."/>
            <person name="Bensimon A."/>
            <person name="Giraud T."/>
            <person name="Brygoo Y."/>
        </authorList>
    </citation>
    <scope>NUCLEOTIDE SEQUENCE [LARGE SCALE GENOMIC DNA]</scope>
    <source>
        <strain evidence="1">FM164</strain>
    </source>
</reference>
<evidence type="ECO:0000313" key="1">
    <source>
        <dbReference type="EMBL" id="CDM26229.1"/>
    </source>
</evidence>
<protein>
    <submittedName>
        <fullName evidence="1">Genomic scaffold, ProqFM164S01</fullName>
    </submittedName>
</protein>
<dbReference type="EMBL" id="HG792015">
    <property type="protein sequence ID" value="CDM26229.1"/>
    <property type="molecule type" value="Genomic_DNA"/>
</dbReference>
<sequence length="57" mass="6259">MTPCDEFKIDPGIREPSSISGLRSVEIKGLGDQPLESTSVSAKWLKPRLEDQTRATS</sequence>
<proteinExistence type="predicted"/>
<evidence type="ECO:0000313" key="2">
    <source>
        <dbReference type="Proteomes" id="UP000030686"/>
    </source>
</evidence>
<dbReference type="Proteomes" id="UP000030686">
    <property type="component" value="Unassembled WGS sequence"/>
</dbReference>